<evidence type="ECO:0000256" key="1">
    <source>
        <dbReference type="ARBA" id="ARBA00022801"/>
    </source>
</evidence>
<evidence type="ECO:0000256" key="3">
    <source>
        <dbReference type="SAM" id="Phobius"/>
    </source>
</evidence>
<dbReference type="InterPro" id="IPR005754">
    <property type="entry name" value="Sortase"/>
</dbReference>
<feature type="transmembrane region" description="Helical" evidence="3">
    <location>
        <begin position="262"/>
        <end position="283"/>
    </location>
</feature>
<sequence>MKKKLSNMQKNIIIGIVFLFGLGIFLYPNLSNIYAEYSQAITIYDYQKQQQKLDEQAKEIELEKLQEYNQSLKQGTIEYVDPFENDDSAEIASMEAEDMNDSRLGETLGHIEIPKINIDIPIYKGTTDYILQRGIGLLPNSSMPVGGENTHTALTGHRGLPSAELFTDIVDLKIDDIFYIHSVAGTLAYQIESIETVLPHETDSLKIQEGRDLATLITCTPYMINTHRILITGTRIPYVPIEENEPISRKMIQYVVEKEQSVWIYGVTILLFSAILIIVFIVIRKRKKVGDES</sequence>
<protein>
    <submittedName>
        <fullName evidence="4">Class C sortase</fullName>
    </submittedName>
</protein>
<dbReference type="OrthoDB" id="1648028at2"/>
<keyword evidence="1" id="KW-0378">Hydrolase</keyword>
<keyword evidence="3" id="KW-0812">Transmembrane</keyword>
<gene>
    <name evidence="4" type="ORF">EJN90_01405</name>
</gene>
<dbReference type="InterPro" id="IPR023365">
    <property type="entry name" value="Sortase_dom-sf"/>
</dbReference>
<dbReference type="EMBL" id="CP034465">
    <property type="protein sequence ID" value="AZP03429.1"/>
    <property type="molecule type" value="Genomic_DNA"/>
</dbReference>
<dbReference type="AlphaFoldDB" id="A0A3Q9BL02"/>
<dbReference type="NCBIfam" id="TIGR01076">
    <property type="entry name" value="sortase_fam"/>
    <property type="match status" value="1"/>
</dbReference>
<dbReference type="NCBIfam" id="NF033745">
    <property type="entry name" value="class_C_sortase"/>
    <property type="match status" value="1"/>
</dbReference>
<dbReference type="CDD" id="cd05827">
    <property type="entry name" value="Sortase_C"/>
    <property type="match status" value="1"/>
</dbReference>
<dbReference type="GO" id="GO:0016787">
    <property type="term" value="F:hydrolase activity"/>
    <property type="evidence" value="ECO:0007669"/>
    <property type="project" value="UniProtKB-KW"/>
</dbReference>
<dbReference type="Pfam" id="PF04203">
    <property type="entry name" value="Sortase"/>
    <property type="match status" value="1"/>
</dbReference>
<keyword evidence="3" id="KW-1133">Transmembrane helix</keyword>
<dbReference type="Gene3D" id="2.40.260.10">
    <property type="entry name" value="Sortase"/>
    <property type="match status" value="1"/>
</dbReference>
<accession>A0A3Q9BL02</accession>
<evidence type="ECO:0000256" key="2">
    <source>
        <dbReference type="PIRSR" id="PIRSR605754-1"/>
    </source>
</evidence>
<name>A0A3Q9BL02_9LACT</name>
<evidence type="ECO:0000313" key="5">
    <source>
        <dbReference type="Proteomes" id="UP000273326"/>
    </source>
</evidence>
<organism evidence="4 5">
    <name type="scientific">Jeotgalibaca ciconiae</name>
    <dbReference type="NCBI Taxonomy" id="2496265"/>
    <lineage>
        <taxon>Bacteria</taxon>
        <taxon>Bacillati</taxon>
        <taxon>Bacillota</taxon>
        <taxon>Bacilli</taxon>
        <taxon>Lactobacillales</taxon>
        <taxon>Carnobacteriaceae</taxon>
        <taxon>Jeotgalibaca</taxon>
    </lineage>
</organism>
<reference evidence="5" key="1">
    <citation type="submission" date="2018-12" db="EMBL/GenBank/DDBJ databases">
        <title>Complete genome sequencing of Jeotgalibaca sp. H21T32.</title>
        <authorList>
            <person name="Bae J.-W."/>
            <person name="Lee S.-Y."/>
        </authorList>
    </citation>
    <scope>NUCLEOTIDE SEQUENCE [LARGE SCALE GENOMIC DNA]</scope>
    <source>
        <strain evidence="5">H21T32</strain>
    </source>
</reference>
<dbReference type="Proteomes" id="UP000273326">
    <property type="component" value="Chromosome"/>
</dbReference>
<feature type="transmembrane region" description="Helical" evidence="3">
    <location>
        <begin position="12"/>
        <end position="30"/>
    </location>
</feature>
<keyword evidence="3" id="KW-0472">Membrane</keyword>
<dbReference type="SUPFAM" id="SSF63817">
    <property type="entry name" value="Sortase"/>
    <property type="match status" value="1"/>
</dbReference>
<dbReference type="RefSeq" id="WP_126108520.1">
    <property type="nucleotide sequence ID" value="NZ_CP034465.1"/>
</dbReference>
<dbReference type="KEGG" id="jeh:EJN90_01405"/>
<evidence type="ECO:0000313" key="4">
    <source>
        <dbReference type="EMBL" id="AZP03429.1"/>
    </source>
</evidence>
<keyword evidence="5" id="KW-1185">Reference proteome</keyword>
<feature type="active site" description="Proton donor/acceptor" evidence="2">
    <location>
        <position position="157"/>
    </location>
</feature>
<dbReference type="InterPro" id="IPR042002">
    <property type="entry name" value="Sortase_C"/>
</dbReference>
<feature type="active site" description="Acyl-thioester intermediate" evidence="2">
    <location>
        <position position="219"/>
    </location>
</feature>
<proteinExistence type="predicted"/>